<name>A0A073JI71_9RHOB</name>
<proteinExistence type="predicted"/>
<dbReference type="RefSeq" id="WP_051693751.1">
    <property type="nucleotide sequence ID" value="NZ_CP054599.1"/>
</dbReference>
<gene>
    <name evidence="1" type="ORF">SUH3_00090</name>
</gene>
<evidence type="ECO:0000313" key="2">
    <source>
        <dbReference type="Proteomes" id="UP000027746"/>
    </source>
</evidence>
<sequence length="200" mass="21995">MTEQDCTKTESKRARVRRLVIDPLAAGGMRGKHGTSPDTQRAFLDRVCDELARLSDRQLVMMRGWMEANGEGSAKCFWPAFVSIAGVAQGLCPRPIEELPELSSWFGSRAGPEAAGVPGRLVEELRFIERKRRPPVMVGEAAMVARRAAELHSDVLRARELRDCGRMYDEALLGRYDRDKARAEALVAKGEAGRAAGDAA</sequence>
<dbReference type="GeneID" id="68869946"/>
<dbReference type="OrthoDB" id="7850758at2"/>
<comment type="caution">
    <text evidence="1">The sequence shown here is derived from an EMBL/GenBank/DDBJ whole genome shotgun (WGS) entry which is preliminary data.</text>
</comment>
<dbReference type="AlphaFoldDB" id="A0A073JI71"/>
<dbReference type="EMBL" id="JAMD01000001">
    <property type="protein sequence ID" value="KEJ97417.1"/>
    <property type="molecule type" value="Genomic_DNA"/>
</dbReference>
<protein>
    <submittedName>
        <fullName evidence="1">Uncharacterized protein</fullName>
    </submittedName>
</protein>
<evidence type="ECO:0000313" key="1">
    <source>
        <dbReference type="EMBL" id="KEJ97417.1"/>
    </source>
</evidence>
<accession>A0A073JI71</accession>
<dbReference type="Proteomes" id="UP000027746">
    <property type="component" value="Unassembled WGS sequence"/>
</dbReference>
<keyword evidence="2" id="KW-1185">Reference proteome</keyword>
<reference evidence="1 2" key="1">
    <citation type="submission" date="2014-01" db="EMBL/GenBank/DDBJ databases">
        <title>Sulfitobacter sp. H3 (MCCC 1A00686) Genome Sequencing.</title>
        <authorList>
            <person name="Lai Q."/>
            <person name="Hong Z."/>
        </authorList>
    </citation>
    <scope>NUCLEOTIDE SEQUENCE [LARGE SCALE GENOMIC DNA]</scope>
    <source>
        <strain evidence="1 2">H3</strain>
    </source>
</reference>
<organism evidence="1 2">
    <name type="scientific">Pseudosulfitobacter pseudonitzschiae</name>
    <dbReference type="NCBI Taxonomy" id="1402135"/>
    <lineage>
        <taxon>Bacteria</taxon>
        <taxon>Pseudomonadati</taxon>
        <taxon>Pseudomonadota</taxon>
        <taxon>Alphaproteobacteria</taxon>
        <taxon>Rhodobacterales</taxon>
        <taxon>Roseobacteraceae</taxon>
        <taxon>Pseudosulfitobacter</taxon>
    </lineage>
</organism>